<evidence type="ECO:0000313" key="1">
    <source>
        <dbReference type="EMBL" id="JAD23593.1"/>
    </source>
</evidence>
<protein>
    <submittedName>
        <fullName evidence="1">Uncharacterized protein</fullName>
    </submittedName>
</protein>
<reference evidence="1" key="2">
    <citation type="journal article" date="2015" name="Data Brief">
        <title>Shoot transcriptome of the giant reed, Arundo donax.</title>
        <authorList>
            <person name="Barrero R.A."/>
            <person name="Guerrero F.D."/>
            <person name="Moolhuijzen P."/>
            <person name="Goolsby J.A."/>
            <person name="Tidwell J."/>
            <person name="Bellgard S.E."/>
            <person name="Bellgard M.I."/>
        </authorList>
    </citation>
    <scope>NUCLEOTIDE SEQUENCE</scope>
    <source>
        <tissue evidence="1">Shoot tissue taken approximately 20 cm above the soil surface</tissue>
    </source>
</reference>
<accession>A0A0A8YDH6</accession>
<organism evidence="1">
    <name type="scientific">Arundo donax</name>
    <name type="common">Giant reed</name>
    <name type="synonym">Donax arundinaceus</name>
    <dbReference type="NCBI Taxonomy" id="35708"/>
    <lineage>
        <taxon>Eukaryota</taxon>
        <taxon>Viridiplantae</taxon>
        <taxon>Streptophyta</taxon>
        <taxon>Embryophyta</taxon>
        <taxon>Tracheophyta</taxon>
        <taxon>Spermatophyta</taxon>
        <taxon>Magnoliopsida</taxon>
        <taxon>Liliopsida</taxon>
        <taxon>Poales</taxon>
        <taxon>Poaceae</taxon>
        <taxon>PACMAD clade</taxon>
        <taxon>Arundinoideae</taxon>
        <taxon>Arundineae</taxon>
        <taxon>Arundo</taxon>
    </lineage>
</organism>
<dbReference type="AlphaFoldDB" id="A0A0A8YDH6"/>
<proteinExistence type="predicted"/>
<reference evidence="1" key="1">
    <citation type="submission" date="2014-09" db="EMBL/GenBank/DDBJ databases">
        <authorList>
            <person name="Magalhaes I.L.F."/>
            <person name="Oliveira U."/>
            <person name="Santos F.R."/>
            <person name="Vidigal T.H.D.A."/>
            <person name="Brescovit A.D."/>
            <person name="Santos A.J."/>
        </authorList>
    </citation>
    <scope>NUCLEOTIDE SEQUENCE</scope>
    <source>
        <tissue evidence="1">Shoot tissue taken approximately 20 cm above the soil surface</tissue>
    </source>
</reference>
<name>A0A0A8YDH6_ARUDO</name>
<dbReference type="EMBL" id="GBRH01274302">
    <property type="protein sequence ID" value="JAD23593.1"/>
    <property type="molecule type" value="Transcribed_RNA"/>
</dbReference>
<sequence length="19" mass="2112">MKLSRVIRESYNASGLVGM</sequence>